<keyword evidence="1" id="KW-0812">Transmembrane</keyword>
<name>A0A5D3BKB7_CUCMM</name>
<evidence type="ECO:0000313" key="3">
    <source>
        <dbReference type="Proteomes" id="UP000321947"/>
    </source>
</evidence>
<protein>
    <submittedName>
        <fullName evidence="2">Uncharacterized protein</fullName>
    </submittedName>
</protein>
<sequence length="580" mass="65689">MAVRNRRVPVICPLQSPICYGVGQPHSYRRKRWAARAVADDWKGEMVGQATTRRIKWDGHESWLQFGKLAKMLLIDVEYNDSDSPLSISLLDFTMQLLETGLENDAIVALVAFCLQYILVNHEYWKYRVKHTRWIVTLKVLEVMRRCILLSSGPGKLGPLVQNMLLFDSSIHNTLFRVVCTTRQALEILLNGSFCYDATNSTVTTPQTTSVSPAVKTTFKPITKVLVVSFCFNCTEKFRSKIGMEVLLRGSEDCFFQKQGELDQGRLKLSKFRAKEGCVLCCDLWPLSGGHSFINVCSGEDKQGCRWRLSIELPTKGSCVELVVAEGGSQRLLEVLWPKLIARGCQSLLLEHGTGPRQWYLLKFRGRQVESLDSSAAPAVFHQAVISLKTKPIPIAAAVISLLSYFRNVRVQVGAARIAELRQSIECILLKKSVSNEDLFVAVVNMLTSAALYQLTAPNHLFQPLLSGRLHILFFLYGSSILFFLCLNLRSFLEVYRALPRAFPRKRWVSLLLTLLLVPVVRNWLIEQSVELETQGHFELLETDFSALFQFEEEQKVEKMSTDIRFHLKSIVADCGLVFV</sequence>
<dbReference type="PANTHER" id="PTHR31431:SF1">
    <property type="entry name" value="NUCLEOPORIN NUP188"/>
    <property type="match status" value="1"/>
</dbReference>
<keyword evidence="1" id="KW-1133">Transmembrane helix</keyword>
<dbReference type="GO" id="GO:0017056">
    <property type="term" value="F:structural constituent of nuclear pore"/>
    <property type="evidence" value="ECO:0007669"/>
    <property type="project" value="InterPro"/>
</dbReference>
<dbReference type="GO" id="GO:0044611">
    <property type="term" value="C:nuclear pore inner ring"/>
    <property type="evidence" value="ECO:0007669"/>
    <property type="project" value="TreeGrafter"/>
</dbReference>
<feature type="transmembrane region" description="Helical" evidence="1">
    <location>
        <begin position="468"/>
        <end position="487"/>
    </location>
</feature>
<comment type="caution">
    <text evidence="2">The sequence shown here is derived from an EMBL/GenBank/DDBJ whole genome shotgun (WGS) entry which is preliminary data.</text>
</comment>
<dbReference type="AlphaFoldDB" id="A0A5D3BKB7"/>
<dbReference type="PANTHER" id="PTHR31431">
    <property type="entry name" value="NUCLEOPORIN NUP188 HOMOLOG"/>
    <property type="match status" value="1"/>
</dbReference>
<dbReference type="GO" id="GO:0006405">
    <property type="term" value="P:RNA export from nucleus"/>
    <property type="evidence" value="ECO:0007669"/>
    <property type="project" value="TreeGrafter"/>
</dbReference>
<organism evidence="2 3">
    <name type="scientific">Cucumis melo var. makuwa</name>
    <name type="common">Oriental melon</name>
    <dbReference type="NCBI Taxonomy" id="1194695"/>
    <lineage>
        <taxon>Eukaryota</taxon>
        <taxon>Viridiplantae</taxon>
        <taxon>Streptophyta</taxon>
        <taxon>Embryophyta</taxon>
        <taxon>Tracheophyta</taxon>
        <taxon>Spermatophyta</taxon>
        <taxon>Magnoliopsida</taxon>
        <taxon>eudicotyledons</taxon>
        <taxon>Gunneridae</taxon>
        <taxon>Pentapetalae</taxon>
        <taxon>rosids</taxon>
        <taxon>fabids</taxon>
        <taxon>Cucurbitales</taxon>
        <taxon>Cucurbitaceae</taxon>
        <taxon>Benincaseae</taxon>
        <taxon>Cucumis</taxon>
    </lineage>
</organism>
<gene>
    <name evidence="2" type="ORF">E5676_scaffold123G001460</name>
</gene>
<evidence type="ECO:0000313" key="2">
    <source>
        <dbReference type="EMBL" id="TYJ99576.1"/>
    </source>
</evidence>
<reference evidence="2 3" key="1">
    <citation type="submission" date="2019-08" db="EMBL/GenBank/DDBJ databases">
        <title>Draft genome sequences of two oriental melons (Cucumis melo L. var makuwa).</title>
        <authorList>
            <person name="Kwon S.-Y."/>
        </authorList>
    </citation>
    <scope>NUCLEOTIDE SEQUENCE [LARGE SCALE GENOMIC DNA]</scope>
    <source>
        <strain evidence="3">cv. Chang Bougi</strain>
        <tissue evidence="2">Leaf</tissue>
    </source>
</reference>
<evidence type="ECO:0000256" key="1">
    <source>
        <dbReference type="SAM" id="Phobius"/>
    </source>
</evidence>
<dbReference type="Proteomes" id="UP000321947">
    <property type="component" value="Unassembled WGS sequence"/>
</dbReference>
<accession>A0A5D3BKB7</accession>
<dbReference type="InterPro" id="IPR044840">
    <property type="entry name" value="Nup188"/>
</dbReference>
<keyword evidence="1" id="KW-0472">Membrane</keyword>
<dbReference type="GO" id="GO:0006606">
    <property type="term" value="P:protein import into nucleus"/>
    <property type="evidence" value="ECO:0007669"/>
    <property type="project" value="TreeGrafter"/>
</dbReference>
<proteinExistence type="predicted"/>
<dbReference type="EMBL" id="SSTD01017674">
    <property type="protein sequence ID" value="TYJ99576.1"/>
    <property type="molecule type" value="Genomic_DNA"/>
</dbReference>